<evidence type="ECO:0000313" key="4">
    <source>
        <dbReference type="Proteomes" id="UP000014585"/>
    </source>
</evidence>
<dbReference type="PATRIC" id="fig|566551.4.peg.1967"/>
<dbReference type="Pfam" id="PF22303">
    <property type="entry name" value="OspG_kinase"/>
    <property type="match status" value="1"/>
</dbReference>
<dbReference type="InterPro" id="IPR011009">
    <property type="entry name" value="Kinase-like_dom_sf"/>
</dbReference>
<dbReference type="EMBL" id="ATDT01000020">
    <property type="protein sequence ID" value="EPF16907.1"/>
    <property type="molecule type" value="Genomic_DNA"/>
</dbReference>
<dbReference type="SUPFAM" id="SSF56112">
    <property type="entry name" value="Protein kinase-like (PK-like)"/>
    <property type="match status" value="1"/>
</dbReference>
<comment type="caution">
    <text evidence="3">The sequence shown here is derived from an EMBL/GenBank/DDBJ whole genome shotgun (WGS) entry which is preliminary data.</text>
</comment>
<dbReference type="Gene3D" id="3.30.200.20">
    <property type="entry name" value="Phosphorylase Kinase, domain 1"/>
    <property type="match status" value="1"/>
</dbReference>
<sequence>MIEKERHMPYSALLPGTTTGQAAVCQQQNDIAQSGSTSQVKRTSDEHMSEAGLNCSFTPKINRLSNVPEEFKGTAPRSPSPMKQAIIHKQSFADEHGVDNKPCTGKRKSVTGEPDVTAVTSKKAHFEPAHPKQESTLNFGDLIGSGEIGYVYIDADDEEYLIKRYHNETMDDVPEIARHETAMFKLYYGEDSASLLIDEHGDHYIRMLRVPGKALDSLPTGSLPYDAEQRFFDMINRLDSLGITHDDLHLENILWDDASQSFFPIDINNGKHYFFDASAESKAQFNAMSEDDFNKILEEIKNHKTSIADVIT</sequence>
<protein>
    <recommendedName>
        <fullName evidence="2">Kinase OspG kinase domain-containing protein</fullName>
    </recommendedName>
</protein>
<feature type="region of interest" description="Disordered" evidence="1">
    <location>
        <begin position="95"/>
        <end position="114"/>
    </location>
</feature>
<reference evidence="3 4" key="1">
    <citation type="submission" date="2013-04" db="EMBL/GenBank/DDBJ databases">
        <authorList>
            <person name="Weinstock G."/>
            <person name="Sodergren E."/>
            <person name="Lobos E.A."/>
            <person name="Fulton L."/>
            <person name="Fulton R."/>
            <person name="Courtney L."/>
            <person name="Fronick C."/>
            <person name="O'Laughlin M."/>
            <person name="Godfrey J."/>
            <person name="Wilson R.M."/>
            <person name="Miner T."/>
            <person name="Farmer C."/>
            <person name="Delehaunty K."/>
            <person name="Cordes M."/>
            <person name="Minx P."/>
            <person name="Tomlinson C."/>
            <person name="Chen J."/>
            <person name="Wollam A."/>
            <person name="Pepin K.H."/>
            <person name="Palsikar V.B."/>
            <person name="Zhang X."/>
            <person name="Suruliraj S."/>
            <person name="Perna N.T."/>
            <person name="Plunkett G."/>
            <person name="Warren W."/>
            <person name="Mitreva M."/>
            <person name="Mardis E.R."/>
            <person name="Wilson R.K."/>
        </authorList>
    </citation>
    <scope>NUCLEOTIDE SEQUENCE [LARGE SCALE GENOMIC DNA]</scope>
    <source>
        <strain evidence="3 4">DSM 4568</strain>
    </source>
</reference>
<name>S3J9V4_9ENTR</name>
<evidence type="ECO:0000313" key="3">
    <source>
        <dbReference type="EMBL" id="EPF16907.1"/>
    </source>
</evidence>
<gene>
    <name evidence="3" type="ORF">HMPREF0201_02142</name>
</gene>
<dbReference type="Proteomes" id="UP000014585">
    <property type="component" value="Unassembled WGS sequence"/>
</dbReference>
<accession>S3J9V4</accession>
<dbReference type="AlphaFoldDB" id="S3J9V4"/>
<proteinExistence type="predicted"/>
<dbReference type="STRING" id="566551.HMPREF0201_02142"/>
<dbReference type="InterPro" id="IPR054466">
    <property type="entry name" value="OspG_kinase"/>
</dbReference>
<organism evidence="3 4">
    <name type="scientific">Cedecea davisae DSM 4568</name>
    <dbReference type="NCBI Taxonomy" id="566551"/>
    <lineage>
        <taxon>Bacteria</taxon>
        <taxon>Pseudomonadati</taxon>
        <taxon>Pseudomonadota</taxon>
        <taxon>Gammaproteobacteria</taxon>
        <taxon>Enterobacterales</taxon>
        <taxon>Enterobacteriaceae</taxon>
        <taxon>Cedecea</taxon>
    </lineage>
</organism>
<evidence type="ECO:0000256" key="1">
    <source>
        <dbReference type="SAM" id="MobiDB-lite"/>
    </source>
</evidence>
<evidence type="ECO:0000259" key="2">
    <source>
        <dbReference type="Pfam" id="PF22303"/>
    </source>
</evidence>
<dbReference type="Gene3D" id="1.10.510.10">
    <property type="entry name" value="Transferase(Phosphotransferase) domain 1"/>
    <property type="match status" value="1"/>
</dbReference>
<feature type="domain" description="Kinase OspG kinase" evidence="2">
    <location>
        <begin position="142"/>
        <end position="284"/>
    </location>
</feature>
<dbReference type="HOGENOM" id="CLU_890512_0_0_6"/>